<name>A0A4Q0Y018_9BACT</name>
<evidence type="ECO:0000313" key="1">
    <source>
        <dbReference type="EMBL" id="RXJ63346.1"/>
    </source>
</evidence>
<dbReference type="EMBL" id="PDKO01000004">
    <property type="protein sequence ID" value="RXJ63346.1"/>
    <property type="molecule type" value="Genomic_DNA"/>
</dbReference>
<sequence length="69" mass="8109">MENKLTFHINNMAYTIVVDEKIADEIGKYLDLEKSLDTRDLLAAYIRIAQEFTFFKNDLEEISQKIPKL</sequence>
<dbReference type="STRING" id="877500.GCA_000935065_00477"/>
<reference evidence="1 2" key="1">
    <citation type="submission" date="2017-10" db="EMBL/GenBank/DDBJ databases">
        <title>Genomics of the genus Arcobacter.</title>
        <authorList>
            <person name="Perez-Cataluna A."/>
            <person name="Figueras M.J."/>
        </authorList>
    </citation>
    <scope>NUCLEOTIDE SEQUENCE [LARGE SCALE GENOMIC DNA]</scope>
    <source>
        <strain evidence="1 2">DSM 24636</strain>
    </source>
</reference>
<dbReference type="AlphaFoldDB" id="A0A4Q0Y018"/>
<proteinExistence type="predicted"/>
<organism evidence="1 2">
    <name type="scientific">Halarcobacter anaerophilus</name>
    <dbReference type="NCBI Taxonomy" id="877500"/>
    <lineage>
        <taxon>Bacteria</taxon>
        <taxon>Pseudomonadati</taxon>
        <taxon>Campylobacterota</taxon>
        <taxon>Epsilonproteobacteria</taxon>
        <taxon>Campylobacterales</taxon>
        <taxon>Arcobacteraceae</taxon>
        <taxon>Halarcobacter</taxon>
    </lineage>
</organism>
<keyword evidence="2" id="KW-1185">Reference proteome</keyword>
<dbReference type="OrthoDB" id="5344324at2"/>
<gene>
    <name evidence="1" type="ORF">CRV06_06630</name>
</gene>
<protein>
    <submittedName>
        <fullName evidence="1">Uncharacterized protein</fullName>
    </submittedName>
</protein>
<dbReference type="Proteomes" id="UP000290191">
    <property type="component" value="Unassembled WGS sequence"/>
</dbReference>
<evidence type="ECO:0000313" key="2">
    <source>
        <dbReference type="Proteomes" id="UP000290191"/>
    </source>
</evidence>
<comment type="caution">
    <text evidence="1">The sequence shown here is derived from an EMBL/GenBank/DDBJ whole genome shotgun (WGS) entry which is preliminary data.</text>
</comment>
<accession>A0A4Q0Y018</accession>